<feature type="domain" description="Myb-like" evidence="2">
    <location>
        <begin position="202"/>
        <end position="260"/>
    </location>
</feature>
<feature type="region of interest" description="Disordered" evidence="1">
    <location>
        <begin position="285"/>
        <end position="325"/>
    </location>
</feature>
<dbReference type="AlphaFoldDB" id="A0AAW1QPL2"/>
<feature type="compositionally biased region" description="Basic and acidic residues" evidence="1">
    <location>
        <begin position="22"/>
        <end position="38"/>
    </location>
</feature>
<dbReference type="PROSITE" id="PS51294">
    <property type="entry name" value="HTH_MYB"/>
    <property type="match status" value="1"/>
</dbReference>
<accession>A0AAW1QPL2</accession>
<evidence type="ECO:0000256" key="1">
    <source>
        <dbReference type="SAM" id="MobiDB-lite"/>
    </source>
</evidence>
<keyword evidence="5" id="KW-1185">Reference proteome</keyword>
<comment type="caution">
    <text evidence="4">The sequence shown here is derived from an EMBL/GenBank/DDBJ whole genome shotgun (WGS) entry which is preliminary data.</text>
</comment>
<sequence>MPLRTSREEEDGVAEGAAGEAQAKRQRTDLAREPDDRPAAGGPLNEGACAAPPASEAHAVPLQAAAVAHPPAQDHAAALPQGDIVTPEQAMAFANAMGPLGTWGEPGAAGNPTLHILQHLQQLQQQAAGHVLPQQAAQLPGGGLPHADAPGSFLDQLHANALYAVGSEGLATPGGAAERGHQHSGVMRVQSRPPPMGAKFDTPRRTVKPFSEVEVETLVEGVVKYGTGRWREILTAADAEGRFDPVRTGVDLKDKWRSLKSAVMGNKDTRRVALKEEWKEKIRRIAEAEPPRRSLGGPPGRGAQADAHAAMGGPASDQGFGLPSGEVMMQDHMMLTPEHLAAIHEQAMNMATNMHATMHEHDQETRMQGQAPGQLPA</sequence>
<dbReference type="SUPFAM" id="SSF46689">
    <property type="entry name" value="Homeodomain-like"/>
    <property type="match status" value="1"/>
</dbReference>
<dbReference type="InterPro" id="IPR009057">
    <property type="entry name" value="Homeodomain-like_sf"/>
</dbReference>
<dbReference type="PROSITE" id="PS50090">
    <property type="entry name" value="MYB_LIKE"/>
    <property type="match status" value="1"/>
</dbReference>
<dbReference type="CDD" id="cd11660">
    <property type="entry name" value="SANT_TRF"/>
    <property type="match status" value="1"/>
</dbReference>
<name>A0AAW1QPL2_9CHLO</name>
<gene>
    <name evidence="4" type="ORF">WJX81_002525</name>
</gene>
<dbReference type="SMART" id="SM00717">
    <property type="entry name" value="SANT"/>
    <property type="match status" value="1"/>
</dbReference>
<evidence type="ECO:0000259" key="3">
    <source>
        <dbReference type="PROSITE" id="PS51294"/>
    </source>
</evidence>
<feature type="region of interest" description="Disordered" evidence="1">
    <location>
        <begin position="173"/>
        <end position="200"/>
    </location>
</feature>
<organism evidence="4 5">
    <name type="scientific">Elliptochloris bilobata</name>
    <dbReference type="NCBI Taxonomy" id="381761"/>
    <lineage>
        <taxon>Eukaryota</taxon>
        <taxon>Viridiplantae</taxon>
        <taxon>Chlorophyta</taxon>
        <taxon>core chlorophytes</taxon>
        <taxon>Trebouxiophyceae</taxon>
        <taxon>Trebouxiophyceae incertae sedis</taxon>
        <taxon>Elliptochloris clade</taxon>
        <taxon>Elliptochloris</taxon>
    </lineage>
</organism>
<evidence type="ECO:0000313" key="4">
    <source>
        <dbReference type="EMBL" id="KAK9823041.1"/>
    </source>
</evidence>
<dbReference type="PANTHER" id="PTHR46993:SF6">
    <property type="entry name" value="MYB TRANSCRIPTION FACTOR"/>
    <property type="match status" value="1"/>
</dbReference>
<dbReference type="PANTHER" id="PTHR46993">
    <property type="entry name" value="MYB TRANSCRIPTION FACTOR"/>
    <property type="match status" value="1"/>
</dbReference>
<evidence type="ECO:0000313" key="5">
    <source>
        <dbReference type="Proteomes" id="UP001445335"/>
    </source>
</evidence>
<dbReference type="Pfam" id="PF00249">
    <property type="entry name" value="Myb_DNA-binding"/>
    <property type="match status" value="1"/>
</dbReference>
<evidence type="ECO:0000259" key="2">
    <source>
        <dbReference type="PROSITE" id="PS50090"/>
    </source>
</evidence>
<dbReference type="Proteomes" id="UP001445335">
    <property type="component" value="Unassembled WGS sequence"/>
</dbReference>
<proteinExistence type="predicted"/>
<dbReference type="InterPro" id="IPR017930">
    <property type="entry name" value="Myb_dom"/>
</dbReference>
<dbReference type="InterPro" id="IPR001005">
    <property type="entry name" value="SANT/Myb"/>
</dbReference>
<dbReference type="Gene3D" id="1.10.246.220">
    <property type="match status" value="1"/>
</dbReference>
<dbReference type="EMBL" id="JALJOU010000080">
    <property type="protein sequence ID" value="KAK9823041.1"/>
    <property type="molecule type" value="Genomic_DNA"/>
</dbReference>
<evidence type="ECO:0008006" key="6">
    <source>
        <dbReference type="Google" id="ProtNLM"/>
    </source>
</evidence>
<feature type="region of interest" description="Disordered" evidence="1">
    <location>
        <begin position="1"/>
        <end position="56"/>
    </location>
</feature>
<feature type="domain" description="HTH myb-type" evidence="3">
    <location>
        <begin position="202"/>
        <end position="264"/>
    </location>
</feature>
<reference evidence="4 5" key="1">
    <citation type="journal article" date="2024" name="Nat. Commun.">
        <title>Phylogenomics reveals the evolutionary origins of lichenization in chlorophyte algae.</title>
        <authorList>
            <person name="Puginier C."/>
            <person name="Libourel C."/>
            <person name="Otte J."/>
            <person name="Skaloud P."/>
            <person name="Haon M."/>
            <person name="Grisel S."/>
            <person name="Petersen M."/>
            <person name="Berrin J.G."/>
            <person name="Delaux P.M."/>
            <person name="Dal Grande F."/>
            <person name="Keller J."/>
        </authorList>
    </citation>
    <scope>NUCLEOTIDE SEQUENCE [LARGE SCALE GENOMIC DNA]</scope>
    <source>
        <strain evidence="4 5">SAG 245.80</strain>
    </source>
</reference>
<protein>
    <recommendedName>
        <fullName evidence="6">Myb-like domain-containing protein</fullName>
    </recommendedName>
</protein>